<dbReference type="InterPro" id="IPR005123">
    <property type="entry name" value="Oxoglu/Fe-dep_dioxygenase_dom"/>
</dbReference>
<dbReference type="GO" id="GO:0044283">
    <property type="term" value="P:small molecule biosynthetic process"/>
    <property type="evidence" value="ECO:0007669"/>
    <property type="project" value="UniProtKB-ARBA"/>
</dbReference>
<evidence type="ECO:0000256" key="3">
    <source>
        <dbReference type="ARBA" id="ARBA00023004"/>
    </source>
</evidence>
<dbReference type="PANTHER" id="PTHR47991">
    <property type="entry name" value="OXOGLUTARATE/IRON-DEPENDENT DIOXYGENASE"/>
    <property type="match status" value="1"/>
</dbReference>
<comment type="similarity">
    <text evidence="1">Belongs to the iron/ascorbate-dependent oxidoreductase family.</text>
</comment>
<feature type="region of interest" description="Disordered" evidence="4">
    <location>
        <begin position="315"/>
        <end position="336"/>
    </location>
</feature>
<organism evidence="6 7">
    <name type="scientific">Monilinia fructicola</name>
    <name type="common">Brown rot fungus</name>
    <name type="synonym">Ciboria fructicola</name>
    <dbReference type="NCBI Taxonomy" id="38448"/>
    <lineage>
        <taxon>Eukaryota</taxon>
        <taxon>Fungi</taxon>
        <taxon>Dikarya</taxon>
        <taxon>Ascomycota</taxon>
        <taxon>Pezizomycotina</taxon>
        <taxon>Leotiomycetes</taxon>
        <taxon>Helotiales</taxon>
        <taxon>Sclerotiniaceae</taxon>
        <taxon>Monilinia</taxon>
    </lineage>
</organism>
<keyword evidence="7" id="KW-1185">Reference proteome</keyword>
<dbReference type="Gene3D" id="2.60.120.330">
    <property type="entry name" value="B-lactam Antibiotic, Isopenicillin N Synthase, Chain"/>
    <property type="match status" value="1"/>
</dbReference>
<dbReference type="InterPro" id="IPR027443">
    <property type="entry name" value="IPNS-like_sf"/>
</dbReference>
<keyword evidence="2" id="KW-0479">Metal-binding</keyword>
<proteinExistence type="inferred from homology"/>
<dbReference type="SUPFAM" id="SSF51197">
    <property type="entry name" value="Clavaminate synthase-like"/>
    <property type="match status" value="1"/>
</dbReference>
<sequence length="713" mass="78611">MLISILFSIKPQTPLPSLTSDSAPGAGQILGLATDPSSLRFSTIGEDSVVRTWVPKTRKRDGISVKDGKGNALKNWHCQHEIQLMKSELTDDYVRSTPYNGALAFADDGSILAAALGQNGTVHMIDPEQGFITASQHGLFEGSIVAMEILGRDLITLSDSIRVHDLVSDQLRYSLKLYKSITRMHIIQKMEMMHLAINRKSGTFAVAIPMRLTPPSAQELREQTIPPTYSGLAVFGQDSQVPLLTECFETAVSAIIPTEDSEGFLILDGAAEIRNVTKKGTQPMTTLAQPTSDLQLDTVTDETTGDLLQMIEDVEDEPEEAQPLSPPVAEDDDDTPVVTQQELSGVFDIGPAFALPPLEEMFYQVAGLFSSKPLEKMELIDNVVEEGVKFFDIPLEEKTKIQMVNAPSFLGYSPLSAEITAFAIDQREQIDLSTPHPLPSPTDPLYHNLLAPNLWPSPAHLPHFRPVFERYIAQMGEISLFFTSLIAEAIGLPADAFERFFDADQQHKLKVVKYPDLKELGLRPEQQGQGVGPHKDSMLTSYLLQVGDKRGLQAQNLRGEWIDCPPVAGTVVVAIGQGMEALTKGVCMSTTHRVLSPVYGGGPRYSIPFFQGVRGSTRFEELNEVGIGEIKEEIREMRRKVLESVGGRLDDVEFTFRGGGKAETLGEATLRNRIKSHVDVGERWYPEILADIRAQQEEERRQKSLPVTPPAES</sequence>
<dbReference type="PROSITE" id="PS51471">
    <property type="entry name" value="FE2OG_OXY"/>
    <property type="match status" value="1"/>
</dbReference>
<dbReference type="VEuPathDB" id="FungiDB:MFRU_020g00400"/>
<evidence type="ECO:0000256" key="1">
    <source>
        <dbReference type="ARBA" id="ARBA00008056"/>
    </source>
</evidence>
<protein>
    <recommendedName>
        <fullName evidence="5">Fe2OG dioxygenase domain-containing protein</fullName>
    </recommendedName>
</protein>
<dbReference type="InterPro" id="IPR026992">
    <property type="entry name" value="DIOX_N"/>
</dbReference>
<evidence type="ECO:0000259" key="5">
    <source>
        <dbReference type="PROSITE" id="PS51471"/>
    </source>
</evidence>
<dbReference type="Pfam" id="PF14226">
    <property type="entry name" value="DIOX_N"/>
    <property type="match status" value="1"/>
</dbReference>
<keyword evidence="3" id="KW-0408">Iron</keyword>
<dbReference type="InterPro" id="IPR050295">
    <property type="entry name" value="Plant_2OG-oxidoreductases"/>
</dbReference>
<dbReference type="InterPro" id="IPR044861">
    <property type="entry name" value="IPNS-like_FE2OG_OXY"/>
</dbReference>
<dbReference type="CDD" id="cd23952">
    <property type="entry name" value="Utp17_CTD"/>
    <property type="match status" value="1"/>
</dbReference>
<dbReference type="VEuPathDB" id="FungiDB:MFRU_020g00390"/>
<dbReference type="Pfam" id="PF03171">
    <property type="entry name" value="2OG-FeII_Oxy"/>
    <property type="match status" value="1"/>
</dbReference>
<accession>A0A5M9K4A7</accession>
<evidence type="ECO:0000256" key="2">
    <source>
        <dbReference type="ARBA" id="ARBA00022723"/>
    </source>
</evidence>
<gene>
    <name evidence="6" type="ORF">EYC84_004767</name>
</gene>
<comment type="caution">
    <text evidence="6">The sequence shown here is derived from an EMBL/GenBank/DDBJ whole genome shotgun (WGS) entry which is preliminary data.</text>
</comment>
<evidence type="ECO:0000313" key="7">
    <source>
        <dbReference type="Proteomes" id="UP000322873"/>
    </source>
</evidence>
<dbReference type="SUPFAM" id="SSF50978">
    <property type="entry name" value="WD40 repeat-like"/>
    <property type="match status" value="1"/>
</dbReference>
<evidence type="ECO:0000313" key="6">
    <source>
        <dbReference type="EMBL" id="KAA8575647.1"/>
    </source>
</evidence>
<feature type="domain" description="Fe2OG dioxygenase" evidence="5">
    <location>
        <begin position="505"/>
        <end position="613"/>
    </location>
</feature>
<dbReference type="Proteomes" id="UP000322873">
    <property type="component" value="Unassembled WGS sequence"/>
</dbReference>
<name>A0A5M9K4A7_MONFR</name>
<dbReference type="InterPro" id="IPR036322">
    <property type="entry name" value="WD40_repeat_dom_sf"/>
</dbReference>
<dbReference type="GO" id="GO:0046872">
    <property type="term" value="F:metal ion binding"/>
    <property type="evidence" value="ECO:0007669"/>
    <property type="project" value="UniProtKB-KW"/>
</dbReference>
<reference evidence="6 7" key="1">
    <citation type="submission" date="2019-06" db="EMBL/GenBank/DDBJ databases">
        <title>Genome Sequence of the Brown Rot Fungal Pathogen Monilinia fructicola.</title>
        <authorList>
            <person name="De Miccolis Angelini R.M."/>
            <person name="Landi L."/>
            <person name="Abate D."/>
            <person name="Pollastro S."/>
            <person name="Romanazzi G."/>
            <person name="Faretra F."/>
        </authorList>
    </citation>
    <scope>NUCLEOTIDE SEQUENCE [LARGE SCALE GENOMIC DNA]</scope>
    <source>
        <strain evidence="6 7">Mfrc123</strain>
    </source>
</reference>
<dbReference type="AlphaFoldDB" id="A0A5M9K4A7"/>
<evidence type="ECO:0000256" key="4">
    <source>
        <dbReference type="SAM" id="MobiDB-lite"/>
    </source>
</evidence>
<dbReference type="EMBL" id="VICG01000002">
    <property type="protein sequence ID" value="KAA8575647.1"/>
    <property type="molecule type" value="Genomic_DNA"/>
</dbReference>